<protein>
    <submittedName>
        <fullName evidence="1">Uncharacterized protein</fullName>
    </submittedName>
</protein>
<reference evidence="1 2" key="1">
    <citation type="journal article" date="2015" name="Genome Announc.">
        <title>Expanding the biotechnology potential of lactobacilli through comparative genomics of 213 strains and associated genera.</title>
        <authorList>
            <person name="Sun Z."/>
            <person name="Harris H.M."/>
            <person name="McCann A."/>
            <person name="Guo C."/>
            <person name="Argimon S."/>
            <person name="Zhang W."/>
            <person name="Yang X."/>
            <person name="Jeffery I.B."/>
            <person name="Cooney J.C."/>
            <person name="Kagawa T.F."/>
            <person name="Liu W."/>
            <person name="Song Y."/>
            <person name="Salvetti E."/>
            <person name="Wrobel A."/>
            <person name="Rasinkangas P."/>
            <person name="Parkhill J."/>
            <person name="Rea M.C."/>
            <person name="O'Sullivan O."/>
            <person name="Ritari J."/>
            <person name="Douillard F.P."/>
            <person name="Paul Ross R."/>
            <person name="Yang R."/>
            <person name="Briner A.E."/>
            <person name="Felis G.E."/>
            <person name="de Vos W.M."/>
            <person name="Barrangou R."/>
            <person name="Klaenhammer T.R."/>
            <person name="Caufield P.W."/>
            <person name="Cui Y."/>
            <person name="Zhang H."/>
            <person name="O'Toole P.W."/>
        </authorList>
    </citation>
    <scope>NUCLEOTIDE SEQUENCE [LARGE SCALE GENOMIC DNA]</scope>
    <source>
        <strain evidence="1 2">DSM 18527</strain>
    </source>
</reference>
<organism evidence="1 2">
    <name type="scientific">Agrilactobacillus composti DSM 18527 = JCM 14202</name>
    <dbReference type="NCBI Taxonomy" id="1423734"/>
    <lineage>
        <taxon>Bacteria</taxon>
        <taxon>Bacillati</taxon>
        <taxon>Bacillota</taxon>
        <taxon>Bacilli</taxon>
        <taxon>Lactobacillales</taxon>
        <taxon>Lactobacillaceae</taxon>
        <taxon>Agrilactobacillus</taxon>
    </lineage>
</organism>
<proteinExistence type="predicted"/>
<sequence>MNYALEKEIVKTICAYMAQGVVILVSHRPNELVGINRYIHIAGSGADQKQLVWQEVDQSMF</sequence>
<comment type="caution">
    <text evidence="1">The sequence shown here is derived from an EMBL/GenBank/DDBJ whole genome shotgun (WGS) entry which is preliminary data.</text>
</comment>
<dbReference type="Proteomes" id="UP000051236">
    <property type="component" value="Unassembled WGS sequence"/>
</dbReference>
<accession>X0QMJ0</accession>
<evidence type="ECO:0000313" key="1">
    <source>
        <dbReference type="EMBL" id="KRM30843.1"/>
    </source>
</evidence>
<keyword evidence="2" id="KW-1185">Reference proteome</keyword>
<gene>
    <name evidence="1" type="ORF">FC83_GL001402</name>
</gene>
<evidence type="ECO:0000313" key="2">
    <source>
        <dbReference type="Proteomes" id="UP000051236"/>
    </source>
</evidence>
<name>X0QMJ0_9LACO</name>
<dbReference type="AlphaFoldDB" id="X0QMJ0"/>
<dbReference type="PATRIC" id="fig|1423734.3.peg.1416"/>
<dbReference type="EMBL" id="AZGA01000087">
    <property type="protein sequence ID" value="KRM30843.1"/>
    <property type="molecule type" value="Genomic_DNA"/>
</dbReference>